<dbReference type="SUPFAM" id="SSF52540">
    <property type="entry name" value="P-loop containing nucleoside triphosphate hydrolases"/>
    <property type="match status" value="1"/>
</dbReference>
<dbReference type="InterPro" id="IPR004155">
    <property type="entry name" value="PBS_lyase_HEAT"/>
</dbReference>
<evidence type="ECO:0000259" key="5">
    <source>
        <dbReference type="Pfam" id="PF05729"/>
    </source>
</evidence>
<keyword evidence="7" id="KW-1185">Reference proteome</keyword>
<reference evidence="6 7" key="1">
    <citation type="journal article" date="2020" name="ISME J.">
        <title>Comparative genomics reveals insights into cyanobacterial evolution and habitat adaptation.</title>
        <authorList>
            <person name="Chen M.Y."/>
            <person name="Teng W.K."/>
            <person name="Zhao L."/>
            <person name="Hu C.X."/>
            <person name="Zhou Y.K."/>
            <person name="Han B.P."/>
            <person name="Song L.R."/>
            <person name="Shu W.S."/>
        </authorList>
    </citation>
    <scope>NUCLEOTIDE SEQUENCE [LARGE SCALE GENOMIC DNA]</scope>
    <source>
        <strain evidence="6 7">FACHB-119</strain>
    </source>
</reference>
<dbReference type="Pfam" id="PF03130">
    <property type="entry name" value="HEAT_PBS"/>
    <property type="match status" value="1"/>
</dbReference>
<evidence type="ECO:0000256" key="1">
    <source>
        <dbReference type="ARBA" id="ARBA00009299"/>
    </source>
</evidence>
<evidence type="ECO:0000313" key="7">
    <source>
        <dbReference type="Proteomes" id="UP000661112"/>
    </source>
</evidence>
<dbReference type="RefSeq" id="WP_190470019.1">
    <property type="nucleotide sequence ID" value="NZ_JACJSG010000009.1"/>
</dbReference>
<evidence type="ECO:0000256" key="4">
    <source>
        <dbReference type="ARBA" id="ARBA00023239"/>
    </source>
</evidence>
<dbReference type="Proteomes" id="UP000661112">
    <property type="component" value="Unassembled WGS sequence"/>
</dbReference>
<dbReference type="InterPro" id="IPR011989">
    <property type="entry name" value="ARM-like"/>
</dbReference>
<accession>A0ABR8D0P3</accession>
<comment type="caution">
    <text evidence="6">The sequence shown here is derived from an EMBL/GenBank/DDBJ whole genome shotgun (WGS) entry which is preliminary data.</text>
</comment>
<dbReference type="InterPro" id="IPR027417">
    <property type="entry name" value="P-loop_NTPase"/>
</dbReference>
<gene>
    <name evidence="6" type="ORF">H6G83_08755</name>
</gene>
<dbReference type="Pfam" id="PF05729">
    <property type="entry name" value="NACHT"/>
    <property type="match status" value="1"/>
</dbReference>
<dbReference type="SMART" id="SM00567">
    <property type="entry name" value="EZ_HEAT"/>
    <property type="match status" value="5"/>
</dbReference>
<organism evidence="6 7">
    <name type="scientific">Anabaena azotica FACHB-119</name>
    <dbReference type="NCBI Taxonomy" id="947527"/>
    <lineage>
        <taxon>Bacteria</taxon>
        <taxon>Bacillati</taxon>
        <taxon>Cyanobacteriota</taxon>
        <taxon>Cyanophyceae</taxon>
        <taxon>Nostocales</taxon>
        <taxon>Nostocaceae</taxon>
        <taxon>Anabaena</taxon>
        <taxon>Anabaena azotica</taxon>
    </lineage>
</organism>
<evidence type="ECO:0000256" key="3">
    <source>
        <dbReference type="ARBA" id="ARBA00022738"/>
    </source>
</evidence>
<keyword evidence="4" id="KW-0456">Lyase</keyword>
<sequence>MVLDHSNDIYKYLKSIYDCDNYRYPYTFTNALNRQSIETKAFISSSDIDLLEQRIQPQRQEGQVERIEKIKLLDVLEDLKKEPVDHVLLKGRPSSGKSTALKKLLWEQAKNCIEKEEENKIPVLVELRRYETSVLDLIKDFLIQHGLKLEITEIEDFLFTGRFLLLIDGLNELPDESARRKLSNFRQKYINRTSMIFTTRDSDLGFGIQKRLEIQPLTEKQMQQFIRANLPDVGEEMLRRLDGRLRKLRETPLFLFILCYVYEYDEYDEYDRCDEDILNSLGFLFRRFSKVYEKDKRDVPISADLRFWQSDLLQHLAFVMLQRDCAKDSRLTITEGQARKVLAKFLQGKVPYPDNSARLWLNDLLKYHLIENRADEQIQFYHQLIQEYYAGEKLLELLREISDDQSEARFKHKYLNDVNWTEPLALMLSLPELEEKQALTVVKLSLDVDLMLGARLAGEVKEEFQVQTVDLIAKQRVSESFKIWLLGLTRSNHAIPFLFKALENQDDTIRGLVVKALDKIVNEAAIPALSKALQDDNYFIRMDAFNALEKIGTKAIIPALQKALKDEYFLICDQAIYVLGDIAGEAAIPDLIEVLARDSVVIRDSALCVLAQLCGKKEIPELIQELADRGFDVQSDAFCAIRNWLGICFAPRRKILHGRLTYRNPHAYDLERMQNEVSITTLHQKLSDQDSEVRKTAIYMLGQIANEEAINVLLQALDSEDWRVRFDAVHWLAEIASNSSDQIIFDKVVKCLDDPNSDVVGYASYVLEQKGIPELLPKLYEFLLTSENRTYTLITVISAIQQRCGYYNYAIATSSLAVNQNSPDTLLDVVNKIYKNMSENPKVQMNFHAPITNSSVVAGNVEGDSIGNQYNSPATDKIAEVEKLLQQLLEQIEQTKPTPTEAQIIVNQAVEKHPVLKDQHNIEQAIKRYPPLKVRLQRVVTAVGIETVKVIFAPAGIVIEGIRALIEPE</sequence>
<protein>
    <submittedName>
        <fullName evidence="6">HEAT repeat domain-containing protein</fullName>
    </submittedName>
</protein>
<dbReference type="InterPro" id="IPR007111">
    <property type="entry name" value="NACHT_NTPase"/>
</dbReference>
<dbReference type="InterPro" id="IPR016024">
    <property type="entry name" value="ARM-type_fold"/>
</dbReference>
<comment type="similarity">
    <text evidence="1">Belongs to the CpcE/RpcE/PecE family.</text>
</comment>
<keyword evidence="3" id="KW-0605">Phycobilisome</keyword>
<name>A0ABR8D0P3_9NOST</name>
<evidence type="ECO:0000256" key="2">
    <source>
        <dbReference type="ARBA" id="ARBA00022549"/>
    </source>
</evidence>
<dbReference type="EMBL" id="JACJSG010000009">
    <property type="protein sequence ID" value="MBD2500700.1"/>
    <property type="molecule type" value="Genomic_DNA"/>
</dbReference>
<proteinExistence type="inferred from homology"/>
<keyword evidence="2" id="KW-0042">Antenna complex</keyword>
<dbReference type="SUPFAM" id="SSF48371">
    <property type="entry name" value="ARM repeat"/>
    <property type="match status" value="1"/>
</dbReference>
<dbReference type="Gene3D" id="3.40.50.300">
    <property type="entry name" value="P-loop containing nucleotide triphosphate hydrolases"/>
    <property type="match status" value="1"/>
</dbReference>
<feature type="domain" description="NACHT" evidence="5">
    <location>
        <begin position="86"/>
        <end position="230"/>
    </location>
</feature>
<evidence type="ECO:0000313" key="6">
    <source>
        <dbReference type="EMBL" id="MBD2500700.1"/>
    </source>
</evidence>
<dbReference type="Gene3D" id="1.25.10.10">
    <property type="entry name" value="Leucine-rich Repeat Variant"/>
    <property type="match status" value="2"/>
</dbReference>
<dbReference type="PANTHER" id="PTHR12697">
    <property type="entry name" value="PBS LYASE HEAT-LIKE PROTEIN"/>
    <property type="match status" value="1"/>
</dbReference>
<dbReference type="PANTHER" id="PTHR12697:SF5">
    <property type="entry name" value="DEOXYHYPUSINE HYDROXYLASE"/>
    <property type="match status" value="1"/>
</dbReference>
<dbReference type="Pfam" id="PF13646">
    <property type="entry name" value="HEAT_2"/>
    <property type="match status" value="2"/>
</dbReference>